<dbReference type="Gene3D" id="1.10.10.10">
    <property type="entry name" value="Winged helix-like DNA-binding domain superfamily/Winged helix DNA-binding domain"/>
    <property type="match status" value="1"/>
</dbReference>
<comment type="caution">
    <text evidence="1">The sequence shown here is derived from an EMBL/GenBank/DDBJ whole genome shotgun (WGS) entry which is preliminary data.</text>
</comment>
<accession>A0A3M8D9M1</accession>
<dbReference type="InterPro" id="IPR036388">
    <property type="entry name" value="WH-like_DNA-bd_sf"/>
</dbReference>
<protein>
    <submittedName>
        <fullName evidence="1">Uncharacterized protein</fullName>
    </submittedName>
</protein>
<evidence type="ECO:0000313" key="1">
    <source>
        <dbReference type="EMBL" id="RNB84593.1"/>
    </source>
</evidence>
<dbReference type="AlphaFoldDB" id="A0A3M8D9M1"/>
<evidence type="ECO:0000313" key="2">
    <source>
        <dbReference type="Proteomes" id="UP000271031"/>
    </source>
</evidence>
<reference evidence="1 2" key="1">
    <citation type="submission" date="2018-10" db="EMBL/GenBank/DDBJ databases">
        <title>Phylogenomics of Brevibacillus.</title>
        <authorList>
            <person name="Dunlap C."/>
        </authorList>
    </citation>
    <scope>NUCLEOTIDE SEQUENCE [LARGE SCALE GENOMIC DNA]</scope>
    <source>
        <strain evidence="1 2">JCM 15716</strain>
    </source>
</reference>
<name>A0A3M8D9M1_9BACL</name>
<organism evidence="1 2">
    <name type="scientific">Brevibacillus fluminis</name>
    <dbReference type="NCBI Taxonomy" id="511487"/>
    <lineage>
        <taxon>Bacteria</taxon>
        <taxon>Bacillati</taxon>
        <taxon>Bacillota</taxon>
        <taxon>Bacilli</taxon>
        <taxon>Bacillales</taxon>
        <taxon>Paenibacillaceae</taxon>
        <taxon>Brevibacillus</taxon>
    </lineage>
</organism>
<proteinExistence type="predicted"/>
<dbReference type="EMBL" id="RHHQ01000017">
    <property type="protein sequence ID" value="RNB84593.1"/>
    <property type="molecule type" value="Genomic_DNA"/>
</dbReference>
<gene>
    <name evidence="1" type="ORF">EDM56_21030</name>
</gene>
<dbReference type="RefSeq" id="WP_122919876.1">
    <property type="nucleotide sequence ID" value="NZ_RHHQ01000017.1"/>
</dbReference>
<dbReference type="SUPFAM" id="SSF46785">
    <property type="entry name" value="Winged helix' DNA-binding domain"/>
    <property type="match status" value="1"/>
</dbReference>
<dbReference type="Proteomes" id="UP000271031">
    <property type="component" value="Unassembled WGS sequence"/>
</dbReference>
<sequence>MKESDMYEPVKKWLEERGFTAYPEVECNRAGGRADVVAKSGAVVGVVEMKQSLTLDLIDQALRWRGYANYIWIAIPHKPKAYKKFVSMVLADYGIGVLTFSKYGTIWADKNARFMRRTLPHLKEALTHHHLTADVKGGQRGGGYVTPYRITMNNVQLFLKRKGGWCRINEILDYCETHYASPRASLAKALQTFERSWCEMKKEAGKLYFRYRNQTASTNDPSQNPIRLSDRQLRVLLALSTGQWQTPTQIARQLPGVTRDWADQSGSLFVSPLLKALIKKGLLEKNPVGRGQYRVTSAGEAVRKEFASE</sequence>
<keyword evidence="2" id="KW-1185">Reference proteome</keyword>
<dbReference type="InterPro" id="IPR036390">
    <property type="entry name" value="WH_DNA-bd_sf"/>
</dbReference>
<dbReference type="OrthoDB" id="9795163at2"/>